<gene>
    <name evidence="1" type="ORF">WN944_018613</name>
</gene>
<proteinExistence type="predicted"/>
<protein>
    <submittedName>
        <fullName evidence="1">Uncharacterized protein</fullName>
    </submittedName>
</protein>
<accession>A0AAP0QIN9</accession>
<sequence>MYEDRHMWAETFLRGHFFSEMRSTQRLESMNAYLNRKEGHTKRTCPVLSKAEVTYKKNQNGDANAYVSRVNESIILTSFQTHDLNDPAPSL</sequence>
<dbReference type="EMBL" id="JBCGBO010000007">
    <property type="protein sequence ID" value="KAK9187221.1"/>
    <property type="molecule type" value="Genomic_DNA"/>
</dbReference>
<name>A0AAP0QIN9_9ROSI</name>
<comment type="caution">
    <text evidence="1">The sequence shown here is derived from an EMBL/GenBank/DDBJ whole genome shotgun (WGS) entry which is preliminary data.</text>
</comment>
<evidence type="ECO:0000313" key="1">
    <source>
        <dbReference type="EMBL" id="KAK9187221.1"/>
    </source>
</evidence>
<keyword evidence="2" id="KW-1185">Reference proteome</keyword>
<dbReference type="AlphaFoldDB" id="A0AAP0QIN9"/>
<evidence type="ECO:0000313" key="2">
    <source>
        <dbReference type="Proteomes" id="UP001428341"/>
    </source>
</evidence>
<reference evidence="1 2" key="1">
    <citation type="submission" date="2024-05" db="EMBL/GenBank/DDBJ databases">
        <title>Haplotype-resolved chromosome-level genome assembly of Huyou (Citrus changshanensis).</title>
        <authorList>
            <person name="Miao C."/>
            <person name="Chen W."/>
            <person name="Wu Y."/>
            <person name="Wang L."/>
            <person name="Zhao S."/>
            <person name="Grierson D."/>
            <person name="Xu C."/>
            <person name="Chen K."/>
        </authorList>
    </citation>
    <scope>NUCLEOTIDE SEQUENCE [LARGE SCALE GENOMIC DNA]</scope>
    <source>
        <strain evidence="1">01-14</strain>
        <tissue evidence="1">Leaf</tissue>
    </source>
</reference>
<organism evidence="1 2">
    <name type="scientific">Citrus x changshan-huyou</name>
    <dbReference type="NCBI Taxonomy" id="2935761"/>
    <lineage>
        <taxon>Eukaryota</taxon>
        <taxon>Viridiplantae</taxon>
        <taxon>Streptophyta</taxon>
        <taxon>Embryophyta</taxon>
        <taxon>Tracheophyta</taxon>
        <taxon>Spermatophyta</taxon>
        <taxon>Magnoliopsida</taxon>
        <taxon>eudicotyledons</taxon>
        <taxon>Gunneridae</taxon>
        <taxon>Pentapetalae</taxon>
        <taxon>rosids</taxon>
        <taxon>malvids</taxon>
        <taxon>Sapindales</taxon>
        <taxon>Rutaceae</taxon>
        <taxon>Aurantioideae</taxon>
        <taxon>Citrus</taxon>
    </lineage>
</organism>
<dbReference type="Proteomes" id="UP001428341">
    <property type="component" value="Unassembled WGS sequence"/>
</dbReference>